<dbReference type="PANTHER" id="PTHR42958">
    <property type="entry name" value="HYDROGENASE-2 LARGE CHAIN"/>
    <property type="match status" value="1"/>
</dbReference>
<accession>S6AJ79</accession>
<gene>
    <name evidence="1" type="ORF">SCD_n00767</name>
</gene>
<reference evidence="1 2" key="1">
    <citation type="journal article" date="2012" name="Appl. Environ. Microbiol.">
        <title>Draft genome sequence of a psychrotolerant sulfur-oxidizing bacterium, Sulfuricella denitrificans skB26, and proteomic insights into cold adaptation.</title>
        <authorList>
            <person name="Watanabe T."/>
            <person name="Kojima H."/>
            <person name="Fukui M."/>
        </authorList>
    </citation>
    <scope>NUCLEOTIDE SEQUENCE [LARGE SCALE GENOMIC DNA]</scope>
    <source>
        <strain evidence="2">skB26</strain>
    </source>
</reference>
<organism evidence="1 2">
    <name type="scientific">Sulfuricella denitrificans (strain DSM 22764 / NBRC 105220 / skB26)</name>
    <dbReference type="NCBI Taxonomy" id="1163617"/>
    <lineage>
        <taxon>Bacteria</taxon>
        <taxon>Pseudomonadati</taxon>
        <taxon>Pseudomonadota</taxon>
        <taxon>Betaproteobacteria</taxon>
        <taxon>Nitrosomonadales</taxon>
        <taxon>Sulfuricellaceae</taxon>
        <taxon>Sulfuricella</taxon>
    </lineage>
</organism>
<dbReference type="STRING" id="1163617.SCD_n00767"/>
<dbReference type="Proteomes" id="UP000015559">
    <property type="component" value="Chromosome"/>
</dbReference>
<dbReference type="RefSeq" id="WP_009206445.1">
    <property type="nucleotide sequence ID" value="NC_022357.1"/>
</dbReference>
<evidence type="ECO:0000313" key="1">
    <source>
        <dbReference type="EMBL" id="BAN34609.1"/>
    </source>
</evidence>
<dbReference type="Gene3D" id="1.10.645.10">
    <property type="entry name" value="Cytochrome-c3 Hydrogenase, chain B"/>
    <property type="match status" value="1"/>
</dbReference>
<dbReference type="EMBL" id="AP013066">
    <property type="protein sequence ID" value="BAN34609.1"/>
    <property type="molecule type" value="Genomic_DNA"/>
</dbReference>
<dbReference type="PANTHER" id="PTHR42958:SF4">
    <property type="entry name" value="HYDROGENASE EXPRESSION_FORMATION PROTEIN HUPK"/>
    <property type="match status" value="1"/>
</dbReference>
<dbReference type="KEGG" id="sdr:SCD_n00767"/>
<name>S6AJ79_SULDS</name>
<sequence>MNLEAKIHIKLHWDGRRICRAELQPRPLVRATELVRGKPAGQAAVVIPMLFSICGKAQGAAAAVALAFAQGGEPAHAAKWERLVLAEALQELLWRFLLDLPKAMGGQGNAALLASLRKSLAQAAAGQDEATWQTFAVQAETALSQAILAMPVADWRKLTDLEQLSEWLHRADTETASNLLELWNGAGRWGDGGAVLMPAASRERILNEVLPGLESDENFAQRPHWQGRVMETGSPARLQTHPVLVQLLRQEGVSILVRFLARLFEIVELLDWLREPATKPHWVQGAALGQGIGLAWVQTARGLLLHRAELDGQGDVVDYRIVAPTEWNFHPAGACVKALTGKPATSADEARRGAELLVQALDPCVAYTIEVEHA</sequence>
<keyword evidence="2" id="KW-1185">Reference proteome</keyword>
<protein>
    <submittedName>
        <fullName evidence="1">Hydrogenase expression/formation protein HupK</fullName>
    </submittedName>
</protein>
<evidence type="ECO:0000313" key="2">
    <source>
        <dbReference type="Proteomes" id="UP000015559"/>
    </source>
</evidence>
<dbReference type="InterPro" id="IPR050867">
    <property type="entry name" value="NiFe/NiFeSe_hydrgnase_LSU"/>
</dbReference>
<dbReference type="InterPro" id="IPR029014">
    <property type="entry name" value="NiFe-Hase_large"/>
</dbReference>
<dbReference type="OrthoDB" id="9157196at2"/>
<dbReference type="eggNOG" id="COG0374">
    <property type="taxonomic scope" value="Bacteria"/>
</dbReference>
<dbReference type="AlphaFoldDB" id="S6AJ79"/>
<dbReference type="SUPFAM" id="SSF56762">
    <property type="entry name" value="HydB/Nqo4-like"/>
    <property type="match status" value="1"/>
</dbReference>
<dbReference type="HOGENOM" id="CLU_054514_0_0_4"/>
<proteinExistence type="predicted"/>